<dbReference type="PANTHER" id="PTHR34047:SF8">
    <property type="entry name" value="PROTEIN YKFC"/>
    <property type="match status" value="1"/>
</dbReference>
<name>A0A9E8HL34_9ALTE</name>
<evidence type="ECO:0000313" key="4">
    <source>
        <dbReference type="Proteomes" id="UP001164472"/>
    </source>
</evidence>
<dbReference type="Pfam" id="PF00078">
    <property type="entry name" value="RVT_1"/>
    <property type="match status" value="1"/>
</dbReference>
<dbReference type="InterPro" id="IPR000477">
    <property type="entry name" value="RT_dom"/>
</dbReference>
<keyword evidence="3" id="KW-0548">Nucleotidyltransferase</keyword>
<evidence type="ECO:0000259" key="2">
    <source>
        <dbReference type="PROSITE" id="PS50878"/>
    </source>
</evidence>
<keyword evidence="3" id="KW-0808">Transferase</keyword>
<feature type="domain" description="Reverse transcriptase" evidence="2">
    <location>
        <begin position="48"/>
        <end position="274"/>
    </location>
</feature>
<dbReference type="AlphaFoldDB" id="A0A9E8HL34"/>
<dbReference type="SUPFAM" id="SSF56672">
    <property type="entry name" value="DNA/RNA polymerases"/>
    <property type="match status" value="1"/>
</dbReference>
<dbReference type="Proteomes" id="UP001164472">
    <property type="component" value="Chromosome"/>
</dbReference>
<dbReference type="RefSeq" id="WP_251812771.1">
    <property type="nucleotide sequence ID" value="NZ_CP101527.1"/>
</dbReference>
<comment type="similarity">
    <text evidence="1">Belongs to the bacterial reverse transcriptase family.</text>
</comment>
<dbReference type="GO" id="GO:0003964">
    <property type="term" value="F:RNA-directed DNA polymerase activity"/>
    <property type="evidence" value="ECO:0007669"/>
    <property type="project" value="UniProtKB-KW"/>
</dbReference>
<evidence type="ECO:0000313" key="3">
    <source>
        <dbReference type="EMBL" id="UZW76605.1"/>
    </source>
</evidence>
<proteinExistence type="inferred from homology"/>
<gene>
    <name evidence="3" type="ORF">NNL22_08490</name>
</gene>
<dbReference type="EMBL" id="CP101527">
    <property type="protein sequence ID" value="UZW76605.1"/>
    <property type="molecule type" value="Genomic_DNA"/>
</dbReference>
<dbReference type="InterPro" id="IPR051083">
    <property type="entry name" value="GrpII_Intron_Splice-Mob/Def"/>
</dbReference>
<dbReference type="InterPro" id="IPR043502">
    <property type="entry name" value="DNA/RNA_pol_sf"/>
</dbReference>
<keyword evidence="4" id="KW-1185">Reference proteome</keyword>
<keyword evidence="3" id="KW-0695">RNA-directed DNA polymerase</keyword>
<dbReference type="PANTHER" id="PTHR34047">
    <property type="entry name" value="NUCLEAR INTRON MATURASE 1, MITOCHONDRIAL-RELATED"/>
    <property type="match status" value="1"/>
</dbReference>
<dbReference type="InterPro" id="IPR043128">
    <property type="entry name" value="Rev_trsase/Diguanyl_cyclase"/>
</dbReference>
<dbReference type="KEGG" id="asem:NNL22_08490"/>
<reference evidence="3" key="1">
    <citation type="submission" date="2022-07" db="EMBL/GenBank/DDBJ databases">
        <title>Alkalimarinus sp. nov., isolated from gut of a Alitta virens.</title>
        <authorList>
            <person name="Yang A.I."/>
            <person name="Shin N.-R."/>
        </authorList>
    </citation>
    <scope>NUCLEOTIDE SEQUENCE</scope>
    <source>
        <strain evidence="3">FA028</strain>
    </source>
</reference>
<accession>A0A9E8HL34</accession>
<organism evidence="3 4">
    <name type="scientific">Alkalimarinus sediminis</name>
    <dbReference type="NCBI Taxonomy" id="1632866"/>
    <lineage>
        <taxon>Bacteria</taxon>
        <taxon>Pseudomonadati</taxon>
        <taxon>Pseudomonadota</taxon>
        <taxon>Gammaproteobacteria</taxon>
        <taxon>Alteromonadales</taxon>
        <taxon>Alteromonadaceae</taxon>
        <taxon>Alkalimarinus</taxon>
    </lineage>
</organism>
<protein>
    <submittedName>
        <fullName evidence="3">Reverse transcriptase domain-containing protein</fullName>
    </submittedName>
</protein>
<evidence type="ECO:0000256" key="1">
    <source>
        <dbReference type="ARBA" id="ARBA00034120"/>
    </source>
</evidence>
<dbReference type="Gene3D" id="3.30.70.270">
    <property type="match status" value="1"/>
</dbReference>
<sequence>MAQLLAKVVTPHNINKAWRRFDTDKTSWKPGVRVSDVARDMTYHLMTLAHEMEQGSYQPSALRRFTLVKANGKKRDIAALCLRDKVAQRAVLQVLEPIVEPHMHSDSFGFRPGRNTQMAYSRARTYVTEQRPWLVRADIEGFFDNILLSSLKRFLRINVNDQNLLILLFTWINAYSTTRARLWRRAKGLPQGGILSPLLGNWYLGQLDERLQKKKIKFIRYADDILLCCPSEAAAQKALNQLEKNVKKLGLRLNPDKTTIVFSNPKVIYLGHKMPKVKQ</sequence>
<dbReference type="PROSITE" id="PS50878">
    <property type="entry name" value="RT_POL"/>
    <property type="match status" value="1"/>
</dbReference>
<dbReference type="CDD" id="cd01651">
    <property type="entry name" value="RT_G2_intron"/>
    <property type="match status" value="1"/>
</dbReference>